<evidence type="ECO:0000256" key="5">
    <source>
        <dbReference type="RuleBase" id="RU003796"/>
    </source>
</evidence>
<keyword evidence="5" id="KW-0539">Nucleus</keyword>
<dbReference type="PANTHER" id="PTHR12081">
    <property type="entry name" value="TRANSCRIPTION FACTOR E2F"/>
    <property type="match status" value="1"/>
</dbReference>
<feature type="compositionally biased region" description="Polar residues" evidence="6">
    <location>
        <begin position="332"/>
        <end position="355"/>
    </location>
</feature>
<dbReference type="EMBL" id="JAHKSW010000015">
    <property type="protein sequence ID" value="KAG7323436.1"/>
    <property type="molecule type" value="Genomic_DNA"/>
</dbReference>
<dbReference type="InterPro" id="IPR032198">
    <property type="entry name" value="E2F_CC-MB"/>
</dbReference>
<dbReference type="GO" id="GO:0035189">
    <property type="term" value="C:Rb-E2F complex"/>
    <property type="evidence" value="ECO:0007669"/>
    <property type="project" value="TreeGrafter"/>
</dbReference>
<dbReference type="PANTHER" id="PTHR12081:SF43">
    <property type="entry name" value="TRANSCRIPTION FACTOR E2F1"/>
    <property type="match status" value="1"/>
</dbReference>
<accession>A0A9D3SGG8</accession>
<dbReference type="Proteomes" id="UP000824219">
    <property type="component" value="Linkage Group LG15"/>
</dbReference>
<dbReference type="SUPFAM" id="SSF144074">
    <property type="entry name" value="E2F-DP heterodimerization region"/>
    <property type="match status" value="1"/>
</dbReference>
<dbReference type="Gene3D" id="6.10.250.540">
    <property type="match status" value="1"/>
</dbReference>
<feature type="region of interest" description="Disordered" evidence="6">
    <location>
        <begin position="60"/>
        <end position="124"/>
    </location>
</feature>
<name>A0A9D3SGG8_9TELE</name>
<keyword evidence="9" id="KW-1185">Reference proteome</keyword>
<dbReference type="OrthoDB" id="1743261at2759"/>
<dbReference type="InterPro" id="IPR003316">
    <property type="entry name" value="E2F_WHTH_DNA-bd_dom"/>
</dbReference>
<evidence type="ECO:0000256" key="3">
    <source>
        <dbReference type="ARBA" id="ARBA00023125"/>
    </source>
</evidence>
<proteinExistence type="inferred from homology"/>
<dbReference type="GO" id="GO:0046983">
    <property type="term" value="F:protein dimerization activity"/>
    <property type="evidence" value="ECO:0007669"/>
    <property type="project" value="InterPro"/>
</dbReference>
<feature type="compositionally biased region" description="Pro residues" evidence="6">
    <location>
        <begin position="100"/>
        <end position="112"/>
    </location>
</feature>
<evidence type="ECO:0000313" key="9">
    <source>
        <dbReference type="Proteomes" id="UP000824219"/>
    </source>
</evidence>
<evidence type="ECO:0000256" key="4">
    <source>
        <dbReference type="ARBA" id="ARBA00023163"/>
    </source>
</evidence>
<dbReference type="Pfam" id="PF16421">
    <property type="entry name" value="E2F_CC-MB"/>
    <property type="match status" value="1"/>
</dbReference>
<evidence type="ECO:0000313" key="8">
    <source>
        <dbReference type="EMBL" id="KAG7323436.1"/>
    </source>
</evidence>
<reference evidence="8 9" key="1">
    <citation type="submission" date="2021-06" db="EMBL/GenBank/DDBJ databases">
        <title>Chromosome-level genome assembly of the red-tail catfish (Hemibagrus wyckioides).</title>
        <authorList>
            <person name="Shao F."/>
        </authorList>
    </citation>
    <scope>NUCLEOTIDE SEQUENCE [LARGE SCALE GENOMIC DNA]</scope>
    <source>
        <strain evidence="8">EC202008001</strain>
        <tissue evidence="8">Blood</tissue>
    </source>
</reference>
<dbReference type="AlphaFoldDB" id="A0A9D3SGG8"/>
<evidence type="ECO:0000256" key="6">
    <source>
        <dbReference type="SAM" id="MobiDB-lite"/>
    </source>
</evidence>
<feature type="domain" description="E2F/DP family winged-helix DNA-binding" evidence="7">
    <location>
        <begin position="126"/>
        <end position="191"/>
    </location>
</feature>
<comment type="subcellular location">
    <subcellularLocation>
        <location evidence="5">Nucleus</location>
    </subcellularLocation>
</comment>
<keyword evidence="4 5" id="KW-0804">Transcription</keyword>
<feature type="compositionally biased region" description="Polar residues" evidence="6">
    <location>
        <begin position="61"/>
        <end position="70"/>
    </location>
</feature>
<protein>
    <recommendedName>
        <fullName evidence="7">E2F/DP family winged-helix DNA-binding domain-containing protein</fullName>
    </recommendedName>
</protein>
<dbReference type="GO" id="GO:0000981">
    <property type="term" value="F:DNA-binding transcription factor activity, RNA polymerase II-specific"/>
    <property type="evidence" value="ECO:0007669"/>
    <property type="project" value="TreeGrafter"/>
</dbReference>
<evidence type="ECO:0000256" key="2">
    <source>
        <dbReference type="ARBA" id="ARBA00023015"/>
    </source>
</evidence>
<dbReference type="SMART" id="SM01372">
    <property type="entry name" value="E2F_TDP"/>
    <property type="match status" value="1"/>
</dbReference>
<sequence>MADTVVTAHSSEDLLADFETLLNSGSIDLSADHQIVIISPACGNVELLQPRSTGDLLLFSTPHSTASSGAQPHRDTAPGRPPVKRKLDLDNDHQYISTTRPPPPCPAPPATPGRPRVSRLNSEKSRYDTSLNLTTKRFLDLLAQSPDGVVDLNWASQVLDVQKRRIYDITNVLEGIHLISKKSKNNIQWLGNRIDGASVARFQELQREVSELTDAEDKLDELINKCSLQLRLLTEDSENKIYPSCLLVLCAISSLTLSTLGYVRCQDLRSTVDPPDQIVIVIRAPPETQMTVTEPSEGYQICLKSSEGPIDVFLCPEDSSGVCSPVTDCSPAKSSTNSPPHPPASTQEVTSSTPMVLPNTSPLPLANETESVLDPFSGISEIDDFDPLTLGSSDFLLDRAGPGSGSDPFSLPIDSFISLSPPHTQDYHFGLEDHEGISELFDCDFTDLGPLF</sequence>
<dbReference type="GO" id="GO:0000978">
    <property type="term" value="F:RNA polymerase II cis-regulatory region sequence-specific DNA binding"/>
    <property type="evidence" value="ECO:0007669"/>
    <property type="project" value="InterPro"/>
</dbReference>
<dbReference type="InterPro" id="IPR036388">
    <property type="entry name" value="WH-like_DNA-bd_sf"/>
</dbReference>
<comment type="similarity">
    <text evidence="1 5">Belongs to the E2F/DP family.</text>
</comment>
<dbReference type="InterPro" id="IPR036390">
    <property type="entry name" value="WH_DNA-bd_sf"/>
</dbReference>
<organism evidence="8 9">
    <name type="scientific">Hemibagrus wyckioides</name>
    <dbReference type="NCBI Taxonomy" id="337641"/>
    <lineage>
        <taxon>Eukaryota</taxon>
        <taxon>Metazoa</taxon>
        <taxon>Chordata</taxon>
        <taxon>Craniata</taxon>
        <taxon>Vertebrata</taxon>
        <taxon>Euteleostomi</taxon>
        <taxon>Actinopterygii</taxon>
        <taxon>Neopterygii</taxon>
        <taxon>Teleostei</taxon>
        <taxon>Ostariophysi</taxon>
        <taxon>Siluriformes</taxon>
        <taxon>Bagridae</taxon>
        <taxon>Hemibagrus</taxon>
    </lineage>
</organism>
<dbReference type="Pfam" id="PF02319">
    <property type="entry name" value="WHD_E2F_TDP"/>
    <property type="match status" value="1"/>
</dbReference>
<keyword evidence="3 5" id="KW-0238">DNA-binding</keyword>
<dbReference type="FunFam" id="1.10.10.10:FF:000008">
    <property type="entry name" value="E2F transcription factor 1"/>
    <property type="match status" value="1"/>
</dbReference>
<dbReference type="SUPFAM" id="SSF46785">
    <property type="entry name" value="Winged helix' DNA-binding domain"/>
    <property type="match status" value="1"/>
</dbReference>
<evidence type="ECO:0000259" key="7">
    <source>
        <dbReference type="SMART" id="SM01372"/>
    </source>
</evidence>
<dbReference type="Gene3D" id="1.10.10.10">
    <property type="entry name" value="Winged helix-like DNA-binding domain superfamily/Winged helix DNA-binding domain"/>
    <property type="match status" value="1"/>
</dbReference>
<dbReference type="InterPro" id="IPR015633">
    <property type="entry name" value="E2F"/>
</dbReference>
<gene>
    <name evidence="8" type="ORF">KOW79_013138</name>
</gene>
<comment type="caution">
    <text evidence="8">The sequence shown here is derived from an EMBL/GenBank/DDBJ whole genome shotgun (WGS) entry which is preliminary data.</text>
</comment>
<feature type="region of interest" description="Disordered" evidence="6">
    <location>
        <begin position="326"/>
        <end position="355"/>
    </location>
</feature>
<keyword evidence="2 5" id="KW-0805">Transcription regulation</keyword>
<dbReference type="CDD" id="cd14660">
    <property type="entry name" value="E2F_DD"/>
    <property type="match status" value="1"/>
</dbReference>
<dbReference type="InterPro" id="IPR037241">
    <property type="entry name" value="E2F-DP_heterodim"/>
</dbReference>
<evidence type="ECO:0000256" key="1">
    <source>
        <dbReference type="ARBA" id="ARBA00010940"/>
    </source>
</evidence>